<proteinExistence type="predicted"/>
<reference evidence="1 2" key="1">
    <citation type="submission" date="2016-02" db="EMBL/GenBank/DDBJ databases">
        <title>Secondary metabolites in Legionella.</title>
        <authorList>
            <person name="Tobias N.J."/>
            <person name="Bode H.B."/>
        </authorList>
    </citation>
    <scope>NUCLEOTIDE SEQUENCE [LARGE SCALE GENOMIC DNA]</scope>
    <source>
        <strain evidence="1 2">DSM 19216</strain>
    </source>
</reference>
<keyword evidence="2" id="KW-1185">Reference proteome</keyword>
<gene>
    <name evidence="1" type="ORF">lpari_01425</name>
</gene>
<dbReference type="STRING" id="45071.Lpar_0998"/>
<dbReference type="Proteomes" id="UP000095229">
    <property type="component" value="Unassembled WGS sequence"/>
</dbReference>
<organism evidence="1 2">
    <name type="scientific">Legionella parisiensis</name>
    <dbReference type="NCBI Taxonomy" id="45071"/>
    <lineage>
        <taxon>Bacteria</taxon>
        <taxon>Pseudomonadati</taxon>
        <taxon>Pseudomonadota</taxon>
        <taxon>Gammaproteobacteria</taxon>
        <taxon>Legionellales</taxon>
        <taxon>Legionellaceae</taxon>
        <taxon>Legionella</taxon>
    </lineage>
</organism>
<dbReference type="PATRIC" id="fig|45071.7.peg.1548"/>
<name>A0A1E5JSL1_9GAMM</name>
<protein>
    <submittedName>
        <fullName evidence="1">Uncharacterized protein</fullName>
    </submittedName>
</protein>
<evidence type="ECO:0000313" key="1">
    <source>
        <dbReference type="EMBL" id="OEH47502.1"/>
    </source>
</evidence>
<dbReference type="EMBL" id="LSOG01000046">
    <property type="protein sequence ID" value="OEH47502.1"/>
    <property type="molecule type" value="Genomic_DNA"/>
</dbReference>
<comment type="caution">
    <text evidence="1">The sequence shown here is derived from an EMBL/GenBank/DDBJ whole genome shotgun (WGS) entry which is preliminary data.</text>
</comment>
<evidence type="ECO:0000313" key="2">
    <source>
        <dbReference type="Proteomes" id="UP000095229"/>
    </source>
</evidence>
<accession>A0A1E5JSL1</accession>
<sequence>MLRKEGEALGIKKPLFHFVLSDTIALNLNNSFGKFIVHIDSLEEPTLILSPGQTLNDVVFYVYDLLSNNPQLVEKEAVYPFKYKFLDEIEKVKNKFSNDPRFNHFTEETKKVEITNINIDAEQYDAYKYLIERGLKQKRPLTYGEMFYSFFIKADANEDPFHTWLAGLSEFLNNEKASAQENSVYIDLNPFEI</sequence>
<dbReference type="AlphaFoldDB" id="A0A1E5JSL1"/>